<evidence type="ECO:0000259" key="3">
    <source>
        <dbReference type="Pfam" id="PF05175"/>
    </source>
</evidence>
<sequence>MSSDHYFSEAPDSKFKPKEIQVEIDGRAVSVTTAGGIFSPDHIDQGTLVLLDHLDEVPPSGNLLDVGCGWGPIALSLASRAPQATVWAIDVNQRSLDLTAANAARLGLKNVKVARPEDVPAELRFSGIWSNPPIRVGKDVLHEILQTWLPRLEESAEAYLVVQKNLGADSLHRWLEDEMPVGFSTIRVETAKGFRVLRVKNRV</sequence>
<reference evidence="4" key="1">
    <citation type="submission" date="2020-05" db="EMBL/GenBank/DDBJ databases">
        <authorList>
            <person name="Chiriac C."/>
            <person name="Salcher M."/>
            <person name="Ghai R."/>
            <person name="Kavagutti S V."/>
        </authorList>
    </citation>
    <scope>NUCLEOTIDE SEQUENCE</scope>
</reference>
<keyword evidence="2" id="KW-0808">Transferase</keyword>
<protein>
    <submittedName>
        <fullName evidence="4">Unannotated protein</fullName>
    </submittedName>
</protein>
<evidence type="ECO:0000256" key="2">
    <source>
        <dbReference type="ARBA" id="ARBA00022679"/>
    </source>
</evidence>
<dbReference type="EMBL" id="CAEZVN010000009">
    <property type="protein sequence ID" value="CAB4625760.1"/>
    <property type="molecule type" value="Genomic_DNA"/>
</dbReference>
<evidence type="ECO:0000256" key="1">
    <source>
        <dbReference type="ARBA" id="ARBA00022603"/>
    </source>
</evidence>
<dbReference type="GO" id="GO:0032259">
    <property type="term" value="P:methylation"/>
    <property type="evidence" value="ECO:0007669"/>
    <property type="project" value="UniProtKB-KW"/>
</dbReference>
<accession>A0A6J6IMM2</accession>
<dbReference type="InterPro" id="IPR007848">
    <property type="entry name" value="Small_mtfrase_dom"/>
</dbReference>
<dbReference type="AlphaFoldDB" id="A0A6J6IMM2"/>
<name>A0A6J6IMM2_9ZZZZ</name>
<feature type="domain" description="Methyltransferase small" evidence="3">
    <location>
        <begin position="30"/>
        <end position="197"/>
    </location>
</feature>
<organism evidence="4">
    <name type="scientific">freshwater metagenome</name>
    <dbReference type="NCBI Taxonomy" id="449393"/>
    <lineage>
        <taxon>unclassified sequences</taxon>
        <taxon>metagenomes</taxon>
        <taxon>ecological metagenomes</taxon>
    </lineage>
</organism>
<dbReference type="PANTHER" id="PTHR47816">
    <property type="entry name" value="RIBOSOMAL RNA SMALL SUBUNIT METHYLTRANSFERASE C"/>
    <property type="match status" value="1"/>
</dbReference>
<dbReference type="PANTHER" id="PTHR47816:SF4">
    <property type="entry name" value="RIBOSOMAL RNA SMALL SUBUNIT METHYLTRANSFERASE C"/>
    <property type="match status" value="1"/>
</dbReference>
<dbReference type="InterPro" id="IPR029063">
    <property type="entry name" value="SAM-dependent_MTases_sf"/>
</dbReference>
<dbReference type="Gene3D" id="3.40.50.150">
    <property type="entry name" value="Vaccinia Virus protein VP39"/>
    <property type="match status" value="1"/>
</dbReference>
<evidence type="ECO:0000313" key="4">
    <source>
        <dbReference type="EMBL" id="CAB4625760.1"/>
    </source>
</evidence>
<keyword evidence="1" id="KW-0489">Methyltransferase</keyword>
<dbReference type="SUPFAM" id="SSF53335">
    <property type="entry name" value="S-adenosyl-L-methionine-dependent methyltransferases"/>
    <property type="match status" value="1"/>
</dbReference>
<dbReference type="GO" id="GO:0008757">
    <property type="term" value="F:S-adenosylmethionine-dependent methyltransferase activity"/>
    <property type="evidence" value="ECO:0007669"/>
    <property type="project" value="InterPro"/>
</dbReference>
<proteinExistence type="predicted"/>
<dbReference type="InterPro" id="IPR046977">
    <property type="entry name" value="RsmC/RlmG"/>
</dbReference>
<dbReference type="Pfam" id="PF05175">
    <property type="entry name" value="MTS"/>
    <property type="match status" value="1"/>
</dbReference>
<gene>
    <name evidence="4" type="ORF">UFOPK2001_00198</name>
</gene>
<dbReference type="CDD" id="cd02440">
    <property type="entry name" value="AdoMet_MTases"/>
    <property type="match status" value="1"/>
</dbReference>